<feature type="transmembrane region" description="Helical" evidence="1">
    <location>
        <begin position="6"/>
        <end position="25"/>
    </location>
</feature>
<dbReference type="EMBL" id="JBHSSG010000010">
    <property type="protein sequence ID" value="MFC6178657.1"/>
    <property type="molecule type" value="Genomic_DNA"/>
</dbReference>
<gene>
    <name evidence="2" type="ORF">ACFQGR_04560</name>
</gene>
<evidence type="ECO:0000256" key="1">
    <source>
        <dbReference type="SAM" id="Phobius"/>
    </source>
</evidence>
<evidence type="ECO:0000313" key="2">
    <source>
        <dbReference type="EMBL" id="MFC6178657.1"/>
    </source>
</evidence>
<protein>
    <submittedName>
        <fullName evidence="2">Uncharacterized protein</fullName>
    </submittedName>
</protein>
<name>A0ABW1RT56_9LACO</name>
<keyword evidence="1" id="KW-1133">Transmembrane helix</keyword>
<keyword evidence="1" id="KW-0472">Membrane</keyword>
<reference evidence="3" key="1">
    <citation type="journal article" date="2019" name="Int. J. Syst. Evol. Microbiol.">
        <title>The Global Catalogue of Microorganisms (GCM) 10K type strain sequencing project: providing services to taxonomists for standard genome sequencing and annotation.</title>
        <authorList>
            <consortium name="The Broad Institute Genomics Platform"/>
            <consortium name="The Broad Institute Genome Sequencing Center for Infectious Disease"/>
            <person name="Wu L."/>
            <person name="Ma J."/>
        </authorList>
    </citation>
    <scope>NUCLEOTIDE SEQUENCE [LARGE SCALE GENOMIC DNA]</scope>
    <source>
        <strain evidence="3">CCM 8924</strain>
    </source>
</reference>
<keyword evidence="3" id="KW-1185">Reference proteome</keyword>
<comment type="caution">
    <text evidence="2">The sequence shown here is derived from an EMBL/GenBank/DDBJ whole genome shotgun (WGS) entry which is preliminary data.</text>
</comment>
<organism evidence="2 3">
    <name type="scientific">Weissella sagaensis</name>
    <dbReference type="NCBI Taxonomy" id="2559928"/>
    <lineage>
        <taxon>Bacteria</taxon>
        <taxon>Bacillati</taxon>
        <taxon>Bacillota</taxon>
        <taxon>Bacilli</taxon>
        <taxon>Lactobacillales</taxon>
        <taxon>Lactobacillaceae</taxon>
        <taxon>Weissella</taxon>
    </lineage>
</organism>
<dbReference type="RefSeq" id="WP_275667568.1">
    <property type="nucleotide sequence ID" value="NZ_BJDT01000004.1"/>
</dbReference>
<evidence type="ECO:0000313" key="3">
    <source>
        <dbReference type="Proteomes" id="UP001596158"/>
    </source>
</evidence>
<keyword evidence="1" id="KW-0812">Transmembrane</keyword>
<proteinExistence type="predicted"/>
<dbReference type="Proteomes" id="UP001596158">
    <property type="component" value="Unassembled WGS sequence"/>
</dbReference>
<accession>A0ABW1RT56</accession>
<sequence>MGAVTAFFIEISITLAVLFVIDRIADYFITRKFGYYIVEENDLD</sequence>